<organism evidence="1">
    <name type="scientific">Timema californicum</name>
    <name type="common">California timema</name>
    <name type="synonym">Walking stick</name>
    <dbReference type="NCBI Taxonomy" id="61474"/>
    <lineage>
        <taxon>Eukaryota</taxon>
        <taxon>Metazoa</taxon>
        <taxon>Ecdysozoa</taxon>
        <taxon>Arthropoda</taxon>
        <taxon>Hexapoda</taxon>
        <taxon>Insecta</taxon>
        <taxon>Pterygota</taxon>
        <taxon>Neoptera</taxon>
        <taxon>Polyneoptera</taxon>
        <taxon>Phasmatodea</taxon>
        <taxon>Timematodea</taxon>
        <taxon>Timematoidea</taxon>
        <taxon>Timematidae</taxon>
        <taxon>Timema</taxon>
    </lineage>
</organism>
<gene>
    <name evidence="1" type="ORF">TCMB3V08_LOCUS11197</name>
</gene>
<name>A0A7R9JGR2_TIMCA</name>
<accession>A0A7R9JGR2</accession>
<proteinExistence type="predicted"/>
<protein>
    <submittedName>
        <fullName evidence="1">(California timema) hypothetical protein</fullName>
    </submittedName>
</protein>
<dbReference type="AlphaFoldDB" id="A0A7R9JGR2"/>
<reference evidence="1" key="1">
    <citation type="submission" date="2020-11" db="EMBL/GenBank/DDBJ databases">
        <authorList>
            <person name="Tran Van P."/>
        </authorList>
    </citation>
    <scope>NUCLEOTIDE SEQUENCE</scope>
</reference>
<sequence length="139" mass="15766">MEHSKDLWELAEESSTNLFRLLHLQQKTMAGPSSRLNDSTILDYLDSIDSESDFVPESDSGITSDDSNPDLTTSWRVFSKTEGWYGNQRIFAIPDVLVHWAIRLPSCRNFDRGYWGCFTVLMGFRAGTATKGYSQNLVC</sequence>
<evidence type="ECO:0000313" key="1">
    <source>
        <dbReference type="EMBL" id="CAD7578660.1"/>
    </source>
</evidence>
<dbReference type="EMBL" id="OE188285">
    <property type="protein sequence ID" value="CAD7578660.1"/>
    <property type="molecule type" value="Genomic_DNA"/>
</dbReference>